<dbReference type="Proteomes" id="UP000264820">
    <property type="component" value="Unplaced"/>
</dbReference>
<sequence length="105" mass="11803">MTTFICPMYGGLSDVTDANEVIQEICDHVKSRVEQKTGKAYTVFTAKSCRSQIIAGTNYFIKVHVGGNDHVHLRVYQSLSLTGTGPELISIKEFKTHDDEIEYFE</sequence>
<dbReference type="OrthoDB" id="2429551at2759"/>
<dbReference type="InterPro" id="IPR000010">
    <property type="entry name" value="Cystatin_dom"/>
</dbReference>
<dbReference type="GeneTree" id="ENSGT00940000154826"/>
<evidence type="ECO:0000256" key="5">
    <source>
        <dbReference type="ARBA" id="ARBA00022704"/>
    </source>
</evidence>
<dbReference type="RefSeq" id="XP_019731589.1">
    <property type="nucleotide sequence ID" value="XM_019876030.1"/>
</dbReference>
<dbReference type="CDD" id="cd00042">
    <property type="entry name" value="CY"/>
    <property type="match status" value="1"/>
</dbReference>
<evidence type="ECO:0000256" key="2">
    <source>
        <dbReference type="ARBA" id="ARBA00009403"/>
    </source>
</evidence>
<reference evidence="10" key="1">
    <citation type="submission" date="2025-08" db="UniProtKB">
        <authorList>
            <consortium name="Ensembl"/>
        </authorList>
    </citation>
    <scope>IDENTIFICATION</scope>
</reference>
<dbReference type="AlphaFoldDB" id="A0A3Q3DXE7"/>
<evidence type="ECO:0000256" key="7">
    <source>
        <dbReference type="ARBA" id="ARBA00040677"/>
    </source>
</evidence>
<dbReference type="SUPFAM" id="SSF54403">
    <property type="entry name" value="Cystatin/monellin"/>
    <property type="match status" value="1"/>
</dbReference>
<organism evidence="10 11">
    <name type="scientific">Hippocampus comes</name>
    <name type="common">Tiger tail seahorse</name>
    <dbReference type="NCBI Taxonomy" id="109280"/>
    <lineage>
        <taxon>Eukaryota</taxon>
        <taxon>Metazoa</taxon>
        <taxon>Chordata</taxon>
        <taxon>Craniata</taxon>
        <taxon>Vertebrata</taxon>
        <taxon>Euteleostomi</taxon>
        <taxon>Actinopterygii</taxon>
        <taxon>Neopterygii</taxon>
        <taxon>Teleostei</taxon>
        <taxon>Neoteleostei</taxon>
        <taxon>Acanthomorphata</taxon>
        <taxon>Syngnathiaria</taxon>
        <taxon>Syngnathiformes</taxon>
        <taxon>Syngnathoidei</taxon>
        <taxon>Syngnathidae</taxon>
        <taxon>Hippocampus</taxon>
    </lineage>
</organism>
<dbReference type="GO" id="GO:0004869">
    <property type="term" value="F:cysteine-type endopeptidase inhibitor activity"/>
    <property type="evidence" value="ECO:0007669"/>
    <property type="project" value="UniProtKB-KW"/>
</dbReference>
<feature type="domain" description="Cystatin" evidence="9">
    <location>
        <begin position="7"/>
        <end position="104"/>
    </location>
</feature>
<dbReference type="InterPro" id="IPR046350">
    <property type="entry name" value="Cystatin_sf"/>
</dbReference>
<proteinExistence type="inferred from homology"/>
<dbReference type="OMA" id="DNRYMHL"/>
<evidence type="ECO:0000256" key="6">
    <source>
        <dbReference type="ARBA" id="ARBA00022859"/>
    </source>
</evidence>
<dbReference type="FunFam" id="3.10.450.10:FF:000001">
    <property type="entry name" value="Cystatin-A"/>
    <property type="match status" value="1"/>
</dbReference>
<dbReference type="GeneID" id="109519473"/>
<evidence type="ECO:0000259" key="9">
    <source>
        <dbReference type="SMART" id="SM00043"/>
    </source>
</evidence>
<dbReference type="Pfam" id="PF00031">
    <property type="entry name" value="Cystatin"/>
    <property type="match status" value="1"/>
</dbReference>
<dbReference type="GO" id="GO:0005829">
    <property type="term" value="C:cytosol"/>
    <property type="evidence" value="ECO:0007669"/>
    <property type="project" value="TreeGrafter"/>
</dbReference>
<name>A0A3Q3DXE7_HIPCM</name>
<keyword evidence="3" id="KW-0963">Cytoplasm</keyword>
<keyword evidence="11" id="KW-1185">Reference proteome</keyword>
<dbReference type="Gene3D" id="3.10.450.10">
    <property type="match status" value="1"/>
</dbReference>
<keyword evidence="4" id="KW-0646">Protease inhibitor</keyword>
<comment type="subcellular location">
    <subcellularLocation>
        <location evidence="1">Cytoplasm</location>
    </subcellularLocation>
</comment>
<evidence type="ECO:0000256" key="4">
    <source>
        <dbReference type="ARBA" id="ARBA00022690"/>
    </source>
</evidence>
<evidence type="ECO:0000256" key="1">
    <source>
        <dbReference type="ARBA" id="ARBA00004496"/>
    </source>
</evidence>
<accession>A0A3Q3DXE7</accession>
<evidence type="ECO:0000256" key="3">
    <source>
        <dbReference type="ARBA" id="ARBA00022490"/>
    </source>
</evidence>
<dbReference type="InterPro" id="IPR001713">
    <property type="entry name" value="Prot_inh_stefin"/>
</dbReference>
<keyword evidence="6" id="KW-0391">Immunity</keyword>
<reference evidence="10" key="2">
    <citation type="submission" date="2025-09" db="UniProtKB">
        <authorList>
            <consortium name="Ensembl"/>
        </authorList>
    </citation>
    <scope>IDENTIFICATION</scope>
</reference>
<dbReference type="Ensembl" id="ENSHCOT00000014885.1">
    <property type="protein sequence ID" value="ENSHCOP00000023041.1"/>
    <property type="gene ID" value="ENSHCOG00000011241.1"/>
</dbReference>
<evidence type="ECO:0000256" key="8">
    <source>
        <dbReference type="ARBA" id="ARBA00041437"/>
    </source>
</evidence>
<evidence type="ECO:0000313" key="10">
    <source>
        <dbReference type="Ensembl" id="ENSHCOP00000023041.1"/>
    </source>
</evidence>
<keyword evidence="5" id="KW-0789">Thiol protease inhibitor</keyword>
<protein>
    <recommendedName>
        <fullName evidence="7">Cystatin-B</fullName>
    </recommendedName>
    <alternativeName>
        <fullName evidence="8">Stefin-B</fullName>
    </alternativeName>
</protein>
<comment type="similarity">
    <text evidence="2">Belongs to the cystatin family.</text>
</comment>
<dbReference type="SMART" id="SM00043">
    <property type="entry name" value="CY"/>
    <property type="match status" value="1"/>
</dbReference>
<evidence type="ECO:0000313" key="11">
    <source>
        <dbReference type="Proteomes" id="UP000264820"/>
    </source>
</evidence>
<dbReference type="GO" id="GO:0002376">
    <property type="term" value="P:immune system process"/>
    <property type="evidence" value="ECO:0007669"/>
    <property type="project" value="UniProtKB-KW"/>
</dbReference>
<dbReference type="GO" id="GO:0071220">
    <property type="term" value="P:cellular response to bacterial lipoprotein"/>
    <property type="evidence" value="ECO:0007669"/>
    <property type="project" value="UniProtKB-ARBA"/>
</dbReference>
<dbReference type="KEGG" id="hcq:109519473"/>
<dbReference type="PRINTS" id="PR00295">
    <property type="entry name" value="STEFINA"/>
</dbReference>
<dbReference type="PANTHER" id="PTHR11414">
    <property type="entry name" value="CYSTATIN FAMILY MEMBER"/>
    <property type="match status" value="1"/>
</dbReference>
<dbReference type="PANTHER" id="PTHR11414:SF21">
    <property type="entry name" value="CYSTATIN 14A, TANDEM DUPLICATE 1-RELATED"/>
    <property type="match status" value="1"/>
</dbReference>